<comment type="caution">
    <text evidence="7">The sequence shown here is derived from an EMBL/GenBank/DDBJ whole genome shotgun (WGS) entry which is preliminary data.</text>
</comment>
<dbReference type="GO" id="GO:0006623">
    <property type="term" value="P:protein targeting to vacuole"/>
    <property type="evidence" value="ECO:0007669"/>
    <property type="project" value="TreeGrafter"/>
</dbReference>
<dbReference type="GO" id="GO:0006869">
    <property type="term" value="P:lipid transport"/>
    <property type="evidence" value="ECO:0007669"/>
    <property type="project" value="UniProtKB-KW"/>
</dbReference>
<keyword evidence="2" id="KW-0813">Transport</keyword>
<evidence type="ECO:0000256" key="2">
    <source>
        <dbReference type="ARBA" id="ARBA00022448"/>
    </source>
</evidence>
<dbReference type="PANTHER" id="PTHR16166">
    <property type="entry name" value="VACUOLAR PROTEIN SORTING-ASSOCIATED PROTEIN VPS13"/>
    <property type="match status" value="1"/>
</dbReference>
<proteinExistence type="inferred from homology"/>
<feature type="compositionally biased region" description="Basic and acidic residues" evidence="4">
    <location>
        <begin position="1978"/>
        <end position="1987"/>
    </location>
</feature>
<dbReference type="Proteomes" id="UP001157974">
    <property type="component" value="Unassembled WGS sequence"/>
</dbReference>
<sequence>MFESVVVENLAWILRDYVSGLDAEKVKLAVWTGKLELHDLELREQALSILLESVGIDAPLHVAASAIEHLCFEIPWKQQDKPVLVKLSNIAVLAKPQRQQGRESFEKGRMRIKRARLHADDTLREINWRERNSTLTGSSDSQSTWKSRITSRLFHRITGNLQLEFRNIVIRYEDALTSSKEAFSLQLASKEVIIHPTDEHWKSLVGEDKENRPLCYSTIKLANFEVGVAPLREPFTVLGKSRAQIREEISSFHSSKFVRPLLGPVHARANVSRLNSKFLSSARIEELLLERPFAEVEVTIPRLDIALDQFQYQSLLRFVNEIISLTKKGRFAFRPSHGREWWELAFERLIPGFNKTVEDRRASTASEMRKWRLNMKMYISARMSLVTSRRSGNPVDAEVSELIENMERRLRIEDILLYRTICDERIESEEAIRKGSTSETTRPSSRRGFISMFSSSSSASQKLERSGDEGWNGSPRDRRGTENYGLREVHRLNIDSDSARDETSRQVVECNRNPQVEGQLDVRDEPNLLSSEIAPLDLIGMERHRINVLVVKGSLALFSVDDDSGRVPFLDTRIEDLRLGILLATLDNIQVEVFLGTAESWDIEKQSRVLTPRDVKNIKLEELRRQFHEKLLYPELDKSAEFARSSAVSSCIGAMRYVQHEDETSEGVVSRISLQSAVSGFEFVVDLSSNCLVMLTSFWKPPESIHDVIDAFGDVAARRLENLRRKLESVFLAKQEPLTVDMFFQSSRVLISGATKEDPTFALDLGTVDIVTLGQRRLERFDEVSVCYSSYRLKLREVQAVLYPSEIAEQGHTVLCPASFNFDLEVLQDFEVVNQIVPDEKLGNYHKLRTKGVLPSVSLRLEQEVYWHLLRLAAMWIKSPYRENHPTGGVEYSTLIGRQLARRGSLKPTRARRSVPEMQLELSLTDVNVRLTNRSSDLMRIHVAGLEASIEDTARELKCAGRLCSVEIIDELSSRPILVACVDEGESTEAITNVDYTNNYELREQVFNLSWKMLSSVVEREFVMEIARFFYENPSGADPFESVGTTALNAARTVKHQAKGVVNLSTALVQRRGVLTVRTSFDGLSVLLTSRDSGDLGLLDIGQCSTNVEMFNSGTIAARGKLDNLHVKNLSTKLEDHQAVVHYKRDHDAHDSLSFSVSDTNLEKVVLKGQFKYLRVVHTSKFWSQLRSYVRCIQHDLSEIGAGSPDFQIIEVFTDEIEASKKTIPNFEVNFDFHNVTVLLPRNSTNACEGVLIKLGWLWVRNHPASEGYHFAFGVEADDMAIYVLYPHPDHGLKRLSEIVSMDYSRPSLKNAKVFLKVDWWRQRYGERCDGVVQTIDDIDPHKRLPAFRARWTLPEQLDLQLCEAQYTQLYCVLSENFSEPTIDMKGGMDVQEEMKLNLETSNKIPEETPFIQSLFEIPNLQLTVSAGADLGDNLAVLRASFMDIGGSLAIWPDKFLTASIDGRFCSLEDRRRGVNKRKLVMTQGGTTRSTESLLKFDCRQPYLGKLTIEISASELSVVVVPEMVLQVLNLGPPFVPYLATSKPVMETPYAGLHVSFDLPDFEVILYAEQTEDDNRSVVLRGGLNVLSDSSSLSFDRKIRVSAKGLQLFVSNEMSDVQNRLLLLSVSCDSLLCRLAVEDANLIVAVGNRMVNSFSALGSRDLGQSSSASENRSVRVYMSVAGARILITSEDSEQYLPILEARMQGSTIRASLSSILYFHTELSIVLVQSDRELMVNVTPLTIKGSVRIFRALKTAVENIVQGKLEDLIMNDVDRPSVAAYCVRNRTGQDIDVLPSREGEAVTIESGEEYHVMISKSQLMVGESFGAELRGGIFRCVIQVEGFKPTLLSAAEEGLQIAKLVKDSPEALVQLHPLVWDVSMHNGIPVATARSLHRLENRLQVPLEIKSGVREESSTPHVIAPDQVWEVPLAMADVDFVMRPKFQAGGQYLWSDSFRMTQLLALSLAEDRSHTRLIKDSRGDHVGFEHSPRKAAAGGETHPPANLNAPASAQKTILTCRSKEPGEQIFNLVLNRIVRDSTDSSTFGFSRQMLDVRACPPLTIINRLPRPLRLQLQPSGRDCDSGIVAELAKHERVCFHSVDPDPVSIVLKVAFSNDILSADPSATSFPFGAEVTVQMKTDKKPSELPIYGCKAMESPVHMDVREEEYGRTLIAFAPYWTSNDSDIDLEVQTWSPESGPPDSRSGTTILPARSAASNDYNHFFAFKGPFISIRTVGGTRGRPQTINLASVHDVIDLEVQGYSLKLLMRIQGKHTSTNTVLLRIVNALWIENKSNRDFEWCDSSFMNIQGMVPRDHVSILKPGQLSMIHTTSPPSEACVFVRLTSPRGSSEWFWSHAVPVTLDDILPVKMYNPKTGRQRRDVTTIPSLVVRLMGEGEGSQGAAKMSFELSIEEVKSEQIFFGSGPVFVSVEVERSCKIVTFADEKETSSGEAEKGSESVPDFLPWDNFIGQGFSAFSRDDEGIRWGRKPESHAPVEMLASKAHPGAGDWHGGLEHFAQEDLSAKLVVVMPRIGISFVDLTPVEIMYARVIDLHLIVHLERPKGELDLDFNIGDLQIDNQLLDAKHYDILRASSSPAVVKVPTPQASTESEMRPENLDSTREEGLSAQVGSGIPRAKGGSTDELLNGGNDGRPAILRINLCCEFNLEKLTVKVINELRVVLQNVHLRIDEEIVLRLRQFLYAAMGINEPRSFEELVEDIQSDLLELYEEEVSEQKTRRIYFKNLEVHATQITLSISASPASLWTLTSSNRSQLFAVARNMIALVGNVEDAEFRFQPLQARHLFATLDGLQNMSSKFYFEQLQGQGFKLLTSSNLLSRPAAVIDLITSSAQGLFAETKRPKAAGEGRLQPSASDRATARGTTVSSPECSGGSEGGSAGSIIGTNGTRNVELTSPAQLVGSKINELLKGTPNEIRLELMCQASRRIATGRWMRPPRSFPGYRLSRYDLRRAFAQILFSSLGYQEHVISWLVLADSQPDEDGIWELWGVLRDTIREGVGTANVSVAAPGPDADVKDEDDDQDKKHVLALISTSRVVIVRLRKGLVWACPLDSIHELKKSEEEEDVLLIGVRPSRSSQKTFWPAIVCGSVASRELFLELLSSVKRMRNQWQDDVMLGPVNRDNRSPSVGGAPAFENRRLEEILYVAQNSPQRDASSHRSVQFVIANNLEEDLTLNGSELKSGIWRREPPLRIEANSAGFFESDGGRELTADVHGSVSYRATSTMAELRFTFVNLFLAPNSFFSKCSPSISIMSGDHSHTNDHVLKVFFVSADAAVDSPLRR</sequence>
<dbReference type="InterPro" id="IPR009543">
    <property type="entry name" value="VPS13_VAB"/>
</dbReference>
<dbReference type="Pfam" id="PF12624">
    <property type="entry name" value="VPS13_N"/>
    <property type="match status" value="1"/>
</dbReference>
<dbReference type="EMBL" id="JAMWBK010000001">
    <property type="protein sequence ID" value="KAJ8908302.1"/>
    <property type="molecule type" value="Genomic_DNA"/>
</dbReference>
<evidence type="ECO:0000256" key="3">
    <source>
        <dbReference type="ARBA" id="ARBA00023055"/>
    </source>
</evidence>
<evidence type="ECO:0008006" key="9">
    <source>
        <dbReference type="Google" id="ProtNLM"/>
    </source>
</evidence>
<feature type="region of interest" description="Disordered" evidence="4">
    <location>
        <begin position="2594"/>
        <end position="2617"/>
    </location>
</feature>
<feature type="domain" description="Chorein N-terminal" evidence="5">
    <location>
        <begin position="1"/>
        <end position="462"/>
    </location>
</feature>
<comment type="similarity">
    <text evidence="1">Belongs to the VPS13 family.</text>
</comment>
<name>A0AAV8V3X2_9RHOD</name>
<feature type="compositionally biased region" description="Low complexity" evidence="4">
    <location>
        <begin position="437"/>
        <end position="461"/>
    </location>
</feature>
<feature type="compositionally biased region" description="Basic and acidic residues" evidence="4">
    <location>
        <begin position="2604"/>
        <end position="2617"/>
    </location>
</feature>
<feature type="compositionally biased region" description="Basic and acidic residues" evidence="4">
    <location>
        <begin position="475"/>
        <end position="487"/>
    </location>
</feature>
<feature type="compositionally biased region" description="Polar residues" evidence="4">
    <location>
        <begin position="2863"/>
        <end position="2876"/>
    </location>
</feature>
<dbReference type="PANTHER" id="PTHR16166:SF93">
    <property type="entry name" value="INTERMEMBRANE LIPID TRANSFER PROTEIN VPS13"/>
    <property type="match status" value="1"/>
</dbReference>
<keyword evidence="8" id="KW-1185">Reference proteome</keyword>
<keyword evidence="3" id="KW-0445">Lipid transport</keyword>
<protein>
    <recommendedName>
        <fullName evidence="9">Calmodulin</fullName>
    </recommendedName>
</protein>
<evidence type="ECO:0000256" key="4">
    <source>
        <dbReference type="SAM" id="MobiDB-lite"/>
    </source>
</evidence>
<evidence type="ECO:0000259" key="5">
    <source>
        <dbReference type="Pfam" id="PF12624"/>
    </source>
</evidence>
<reference evidence="7 8" key="1">
    <citation type="journal article" date="2023" name="Nat. Commun.">
        <title>Origin of minicircular mitochondrial genomes in red algae.</title>
        <authorList>
            <person name="Lee Y."/>
            <person name="Cho C.H."/>
            <person name="Lee Y.M."/>
            <person name="Park S.I."/>
            <person name="Yang J.H."/>
            <person name="West J.A."/>
            <person name="Bhattacharya D."/>
            <person name="Yoon H.S."/>
        </authorList>
    </citation>
    <scope>NUCLEOTIDE SEQUENCE [LARGE SCALE GENOMIC DNA]</scope>
    <source>
        <strain evidence="7 8">CCMP1338</strain>
        <tissue evidence="7">Whole cell</tissue>
    </source>
</reference>
<feature type="domain" description="Vacuolar protein sorting-associated protein 13 VPS13 adaptor binding" evidence="6">
    <location>
        <begin position="1871"/>
        <end position="2188"/>
    </location>
</feature>
<feature type="region of interest" description="Disordered" evidence="4">
    <location>
        <begin position="2850"/>
        <end position="2898"/>
    </location>
</feature>
<feature type="region of interest" description="Disordered" evidence="4">
    <location>
        <begin position="1978"/>
        <end position="2003"/>
    </location>
</feature>
<evidence type="ECO:0000259" key="6">
    <source>
        <dbReference type="Pfam" id="PF25036"/>
    </source>
</evidence>
<evidence type="ECO:0000256" key="1">
    <source>
        <dbReference type="ARBA" id="ARBA00006545"/>
    </source>
</evidence>
<evidence type="ECO:0000313" key="7">
    <source>
        <dbReference type="EMBL" id="KAJ8908302.1"/>
    </source>
</evidence>
<feature type="region of interest" description="Disordered" evidence="4">
    <location>
        <begin position="431"/>
        <end position="487"/>
    </location>
</feature>
<evidence type="ECO:0000313" key="8">
    <source>
        <dbReference type="Proteomes" id="UP001157974"/>
    </source>
</evidence>
<organism evidence="7 8">
    <name type="scientific">Rhodosorus marinus</name>
    <dbReference type="NCBI Taxonomy" id="101924"/>
    <lineage>
        <taxon>Eukaryota</taxon>
        <taxon>Rhodophyta</taxon>
        <taxon>Stylonematophyceae</taxon>
        <taxon>Stylonematales</taxon>
        <taxon>Stylonemataceae</taxon>
        <taxon>Rhodosorus</taxon>
    </lineage>
</organism>
<gene>
    <name evidence="7" type="ORF">NDN08_005016</name>
</gene>
<dbReference type="InterPro" id="IPR026847">
    <property type="entry name" value="VPS13"/>
</dbReference>
<dbReference type="Gene3D" id="2.60.270.50">
    <property type="match status" value="1"/>
</dbReference>
<dbReference type="GO" id="GO:0045053">
    <property type="term" value="P:protein retention in Golgi apparatus"/>
    <property type="evidence" value="ECO:0007669"/>
    <property type="project" value="TreeGrafter"/>
</dbReference>
<dbReference type="InterPro" id="IPR026854">
    <property type="entry name" value="VPS13_N"/>
</dbReference>
<accession>A0AAV8V3X2</accession>
<dbReference type="Pfam" id="PF25036">
    <property type="entry name" value="VPS13_VAB"/>
    <property type="match status" value="1"/>
</dbReference>